<protein>
    <submittedName>
        <fullName evidence="1">Uncharacterized protein</fullName>
    </submittedName>
</protein>
<dbReference type="AlphaFoldDB" id="A0A8J8NZG5"/>
<evidence type="ECO:0000313" key="2">
    <source>
        <dbReference type="Proteomes" id="UP000785679"/>
    </source>
</evidence>
<organism evidence="1 2">
    <name type="scientific">Halteria grandinella</name>
    <dbReference type="NCBI Taxonomy" id="5974"/>
    <lineage>
        <taxon>Eukaryota</taxon>
        <taxon>Sar</taxon>
        <taxon>Alveolata</taxon>
        <taxon>Ciliophora</taxon>
        <taxon>Intramacronucleata</taxon>
        <taxon>Spirotrichea</taxon>
        <taxon>Stichotrichia</taxon>
        <taxon>Sporadotrichida</taxon>
        <taxon>Halteriidae</taxon>
        <taxon>Halteria</taxon>
    </lineage>
</organism>
<dbReference type="EMBL" id="RRYP01003827">
    <property type="protein sequence ID" value="TNV83444.1"/>
    <property type="molecule type" value="Genomic_DNA"/>
</dbReference>
<accession>A0A8J8NZG5</accession>
<proteinExistence type="predicted"/>
<evidence type="ECO:0000313" key="1">
    <source>
        <dbReference type="EMBL" id="TNV83444.1"/>
    </source>
</evidence>
<keyword evidence="2" id="KW-1185">Reference proteome</keyword>
<name>A0A8J8NZG5_HALGN</name>
<comment type="caution">
    <text evidence="1">The sequence shown here is derived from an EMBL/GenBank/DDBJ whole genome shotgun (WGS) entry which is preliminary data.</text>
</comment>
<reference evidence="1" key="1">
    <citation type="submission" date="2019-06" db="EMBL/GenBank/DDBJ databases">
        <authorList>
            <person name="Zheng W."/>
        </authorList>
    </citation>
    <scope>NUCLEOTIDE SEQUENCE</scope>
    <source>
        <strain evidence="1">QDHG01</strain>
    </source>
</reference>
<gene>
    <name evidence="1" type="ORF">FGO68_gene2221</name>
</gene>
<sequence>MGFKSKQQLIAYLPNLSASDLTKLGLPEEEATAIMRHCNKTPLNRTQRMLPRLANKYITLEIIGYAFVQPEAVDLGYLCHSYKLLLIRNYQLFKKGIIKAEKKVIESVFELFDERWLSKRYRLYYQPDQGEVENEWDVADCIGCAW</sequence>
<dbReference type="Proteomes" id="UP000785679">
    <property type="component" value="Unassembled WGS sequence"/>
</dbReference>